<dbReference type="AlphaFoldDB" id="A0A9D1TDM5"/>
<organism evidence="1 2">
    <name type="scientific">Candidatus Ornithocaccomicrobium faecavium</name>
    <dbReference type="NCBI Taxonomy" id="2840890"/>
    <lineage>
        <taxon>Bacteria</taxon>
        <taxon>Bacillati</taxon>
        <taxon>Bacillota</taxon>
        <taxon>Clostridia</taxon>
        <taxon>Candidatus Ornithocaccomicrobium</taxon>
    </lineage>
</organism>
<dbReference type="Proteomes" id="UP000886884">
    <property type="component" value="Unassembled WGS sequence"/>
</dbReference>
<dbReference type="EMBL" id="DVOT01000232">
    <property type="protein sequence ID" value="HIV28841.1"/>
    <property type="molecule type" value="Genomic_DNA"/>
</dbReference>
<sequence length="536" mass="61567">MQIVADKQGFSVRAFQEQWFYCPVVSAVDADGKSDWDDPYVPVLSFAQEQGADGARYIWRTHSNLWEKKEYVLEVTPHAARYFVRVEGRGRVDAIRFFCGQAQYEAAGYMLPLANHADYNRNLRMSTEAGAIELGYFTPPCYCYPFYMADCDGWLGVGLAAREGQYNFDRFLYCNENAGTCGFALPLNGQTAVDGTWESQSLLFVEGKDAYAVIRAYAAWHYESGWCRRADRSQMPQWWKRPIFCGWGEQNALQKRSGAARPGDFATQRDYERMSARLDELDLHPGCIIIDDKWQRYYGEALPDWEKWPDMRQFTDQEHAKGRRVVLWFRSWYPEGLSQEECVEYLCTACAADPTSEAYRARIQKTLRTLLSDEPGCCNCDGFKIDFANCMPLGKYVSCHEPGVYGVELLKRFFLLLYRCAKQVKPDALINCSCAHPYFDEVTDQCRMHDYWGTMRNAPEVFAHRTKLATAALPGVLVDMDAGGTGSRRDFRRWIRAQGKMGIPDLYYLSASEGVPFDAEDVAFIRQAWQEYERTL</sequence>
<gene>
    <name evidence="1" type="ORF">IAA64_12835</name>
</gene>
<dbReference type="InterPro" id="IPR013785">
    <property type="entry name" value="Aldolase_TIM"/>
</dbReference>
<accession>A0A9D1TDM5</accession>
<dbReference type="Gene3D" id="3.20.20.70">
    <property type="entry name" value="Aldolase class I"/>
    <property type="match status" value="1"/>
</dbReference>
<evidence type="ECO:0000313" key="2">
    <source>
        <dbReference type="Proteomes" id="UP000886884"/>
    </source>
</evidence>
<evidence type="ECO:0000313" key="1">
    <source>
        <dbReference type="EMBL" id="HIV28841.1"/>
    </source>
</evidence>
<name>A0A9D1TDM5_9FIRM</name>
<comment type="caution">
    <text evidence="1">The sequence shown here is derived from an EMBL/GenBank/DDBJ whole genome shotgun (WGS) entry which is preliminary data.</text>
</comment>
<dbReference type="SUPFAM" id="SSF51445">
    <property type="entry name" value="(Trans)glycosidases"/>
    <property type="match status" value="1"/>
</dbReference>
<reference evidence="1" key="2">
    <citation type="journal article" date="2021" name="PeerJ">
        <title>Extensive microbial diversity within the chicken gut microbiome revealed by metagenomics and culture.</title>
        <authorList>
            <person name="Gilroy R."/>
            <person name="Ravi A."/>
            <person name="Getino M."/>
            <person name="Pursley I."/>
            <person name="Horton D.L."/>
            <person name="Alikhan N.F."/>
            <person name="Baker D."/>
            <person name="Gharbi K."/>
            <person name="Hall N."/>
            <person name="Watson M."/>
            <person name="Adriaenssens E.M."/>
            <person name="Foster-Nyarko E."/>
            <person name="Jarju S."/>
            <person name="Secka A."/>
            <person name="Antonio M."/>
            <person name="Oren A."/>
            <person name="Chaudhuri R.R."/>
            <person name="La Ragione R."/>
            <person name="Hildebrand F."/>
            <person name="Pallen M.J."/>
        </authorList>
    </citation>
    <scope>NUCLEOTIDE SEQUENCE</scope>
    <source>
        <strain evidence="1">CHK183-6373</strain>
    </source>
</reference>
<dbReference type="InterPro" id="IPR017853">
    <property type="entry name" value="GH"/>
</dbReference>
<protein>
    <submittedName>
        <fullName evidence="1">Uncharacterized protein</fullName>
    </submittedName>
</protein>
<reference evidence="1" key="1">
    <citation type="submission" date="2020-10" db="EMBL/GenBank/DDBJ databases">
        <authorList>
            <person name="Gilroy R."/>
        </authorList>
    </citation>
    <scope>NUCLEOTIDE SEQUENCE</scope>
    <source>
        <strain evidence="1">CHK183-6373</strain>
    </source>
</reference>
<proteinExistence type="predicted"/>